<dbReference type="EMBL" id="KN823008">
    <property type="protein sequence ID" value="KIO27443.1"/>
    <property type="molecule type" value="Genomic_DNA"/>
</dbReference>
<evidence type="ECO:0000313" key="2">
    <source>
        <dbReference type="Proteomes" id="UP000054248"/>
    </source>
</evidence>
<sequence length="239" mass="27034">MAAIDFNNDGKWDVWGQEGPAIHAPADVRDIVVTTYRVEWLNVSDPNTNFYSKNHMVSAVVFARPQWIGGKEYMSARLSEELNFNVQPEDQVPGVLSILRCGEDYAPGTYTLALQKHDAVSIRAVHSRTYTLRAATTIGMLIDAITSKYMHHFIFLLYTDENRFKGCGHHLLRVWAVYVKEGIITSANSVEDANTPLSDELTYTYIFSGGKTFARVGRGMFLLTPDEEDEHVPDEIWRV</sequence>
<dbReference type="OrthoDB" id="3239749at2759"/>
<evidence type="ECO:0000313" key="1">
    <source>
        <dbReference type="EMBL" id="KIO27443.1"/>
    </source>
</evidence>
<organism evidence="1 2">
    <name type="scientific">Tulasnella calospora MUT 4182</name>
    <dbReference type="NCBI Taxonomy" id="1051891"/>
    <lineage>
        <taxon>Eukaryota</taxon>
        <taxon>Fungi</taxon>
        <taxon>Dikarya</taxon>
        <taxon>Basidiomycota</taxon>
        <taxon>Agaricomycotina</taxon>
        <taxon>Agaricomycetes</taxon>
        <taxon>Cantharellales</taxon>
        <taxon>Tulasnellaceae</taxon>
        <taxon>Tulasnella</taxon>
    </lineage>
</organism>
<protein>
    <submittedName>
        <fullName evidence="1">Uncharacterized protein</fullName>
    </submittedName>
</protein>
<name>A0A0C3L160_9AGAM</name>
<dbReference type="AlphaFoldDB" id="A0A0C3L160"/>
<proteinExistence type="predicted"/>
<dbReference type="Proteomes" id="UP000054248">
    <property type="component" value="Unassembled WGS sequence"/>
</dbReference>
<keyword evidence="2" id="KW-1185">Reference proteome</keyword>
<accession>A0A0C3L160</accession>
<reference evidence="1 2" key="1">
    <citation type="submission" date="2014-04" db="EMBL/GenBank/DDBJ databases">
        <authorList>
            <consortium name="DOE Joint Genome Institute"/>
            <person name="Kuo A."/>
            <person name="Girlanda M."/>
            <person name="Perotto S."/>
            <person name="Kohler A."/>
            <person name="Nagy L.G."/>
            <person name="Floudas D."/>
            <person name="Copeland A."/>
            <person name="Barry K.W."/>
            <person name="Cichocki N."/>
            <person name="Veneault-Fourrey C."/>
            <person name="LaButti K."/>
            <person name="Lindquist E.A."/>
            <person name="Lipzen A."/>
            <person name="Lundell T."/>
            <person name="Morin E."/>
            <person name="Murat C."/>
            <person name="Sun H."/>
            <person name="Tunlid A."/>
            <person name="Henrissat B."/>
            <person name="Grigoriev I.V."/>
            <person name="Hibbett D.S."/>
            <person name="Martin F."/>
            <person name="Nordberg H.P."/>
            <person name="Cantor M.N."/>
            <person name="Hua S.X."/>
        </authorList>
    </citation>
    <scope>NUCLEOTIDE SEQUENCE [LARGE SCALE GENOMIC DNA]</scope>
    <source>
        <strain evidence="1 2">MUT 4182</strain>
    </source>
</reference>
<reference evidence="2" key="2">
    <citation type="submission" date="2015-01" db="EMBL/GenBank/DDBJ databases">
        <title>Evolutionary Origins and Diversification of the Mycorrhizal Mutualists.</title>
        <authorList>
            <consortium name="DOE Joint Genome Institute"/>
            <consortium name="Mycorrhizal Genomics Consortium"/>
            <person name="Kohler A."/>
            <person name="Kuo A."/>
            <person name="Nagy L.G."/>
            <person name="Floudas D."/>
            <person name="Copeland A."/>
            <person name="Barry K.W."/>
            <person name="Cichocki N."/>
            <person name="Veneault-Fourrey C."/>
            <person name="LaButti K."/>
            <person name="Lindquist E.A."/>
            <person name="Lipzen A."/>
            <person name="Lundell T."/>
            <person name="Morin E."/>
            <person name="Murat C."/>
            <person name="Riley R."/>
            <person name="Ohm R."/>
            <person name="Sun H."/>
            <person name="Tunlid A."/>
            <person name="Henrissat B."/>
            <person name="Grigoriev I.V."/>
            <person name="Hibbett D.S."/>
            <person name="Martin F."/>
        </authorList>
    </citation>
    <scope>NUCLEOTIDE SEQUENCE [LARGE SCALE GENOMIC DNA]</scope>
    <source>
        <strain evidence="2">MUT 4182</strain>
    </source>
</reference>
<gene>
    <name evidence="1" type="ORF">M407DRAFT_232693</name>
</gene>
<dbReference type="HOGENOM" id="CLU_079112_0_0_1"/>